<keyword evidence="4 11" id="KW-0813">Transport</keyword>
<dbReference type="GO" id="GO:0005886">
    <property type="term" value="C:plasma membrane"/>
    <property type="evidence" value="ECO:0007669"/>
    <property type="project" value="UniProtKB-SubCell"/>
</dbReference>
<dbReference type="GO" id="GO:0009306">
    <property type="term" value="P:protein secretion"/>
    <property type="evidence" value="ECO:0007669"/>
    <property type="project" value="UniProtKB-UniRule"/>
</dbReference>
<reference evidence="13 14" key="1">
    <citation type="submission" date="2017-01" db="EMBL/GenBank/DDBJ databases">
        <title>Draft sequence of Acidihalobacter ferrooxidans strain DSM 14175 (strain V8).</title>
        <authorList>
            <person name="Khaleque H.N."/>
            <person name="Ramsay J.P."/>
            <person name="Murphy R.J.T."/>
            <person name="Kaksonen A.H."/>
            <person name="Boxall N.J."/>
            <person name="Watkin E.L.J."/>
        </authorList>
    </citation>
    <scope>NUCLEOTIDE SEQUENCE [LARGE SCALE GENOMIC DNA]</scope>
    <source>
        <strain evidence="13 14">V8</strain>
    </source>
</reference>
<keyword evidence="8 11" id="KW-1133">Transmembrane helix</keyword>
<protein>
    <recommendedName>
        <fullName evidence="3 11">Protein-export membrane protein SecG</fullName>
    </recommendedName>
</protein>
<dbReference type="InterPro" id="IPR004692">
    <property type="entry name" value="SecG"/>
</dbReference>
<feature type="compositionally biased region" description="Low complexity" evidence="12">
    <location>
        <begin position="96"/>
        <end position="118"/>
    </location>
</feature>
<feature type="region of interest" description="Disordered" evidence="12">
    <location>
        <begin position="94"/>
        <end position="137"/>
    </location>
</feature>
<keyword evidence="14" id="KW-1185">Reference proteome</keyword>
<evidence type="ECO:0000313" key="14">
    <source>
        <dbReference type="Proteomes" id="UP000243807"/>
    </source>
</evidence>
<evidence type="ECO:0000256" key="8">
    <source>
        <dbReference type="ARBA" id="ARBA00022989"/>
    </source>
</evidence>
<dbReference type="PRINTS" id="PR01651">
    <property type="entry name" value="SECGEXPORT"/>
</dbReference>
<comment type="function">
    <text evidence="11">Involved in protein export. Participates in an early event of protein translocation.</text>
</comment>
<comment type="subcellular location">
    <subcellularLocation>
        <location evidence="1 11">Cell membrane</location>
        <topology evidence="1 11">Multi-pass membrane protein</topology>
    </subcellularLocation>
</comment>
<sequence length="137" mass="13471">MLYSLLIGLQVVVALAIIVLVLVQHGKGADAGAAFGSGASGTVFGSQGSGSFLSRATAVLAFVFFVNSLGLTYLSAHPSTGVSIINQPGAQQILDGKGTAPAPAGATTKAPAPASSTSDVPPAKSDVPPTKSDVPKP</sequence>
<comment type="caution">
    <text evidence="11">Lacks conserved residue(s) required for the propagation of feature annotation.</text>
</comment>
<evidence type="ECO:0000313" key="13">
    <source>
        <dbReference type="EMBL" id="APZ43866.1"/>
    </source>
</evidence>
<evidence type="ECO:0000256" key="10">
    <source>
        <dbReference type="ARBA" id="ARBA00023136"/>
    </source>
</evidence>
<feature type="transmembrane region" description="Helical" evidence="11">
    <location>
        <begin position="52"/>
        <end position="74"/>
    </location>
</feature>
<dbReference type="Proteomes" id="UP000243807">
    <property type="component" value="Chromosome"/>
</dbReference>
<evidence type="ECO:0000256" key="1">
    <source>
        <dbReference type="ARBA" id="ARBA00004651"/>
    </source>
</evidence>
<dbReference type="PANTHER" id="PTHR34182">
    <property type="entry name" value="PROTEIN-EXPORT MEMBRANE PROTEIN SECG"/>
    <property type="match status" value="1"/>
</dbReference>
<dbReference type="PANTHER" id="PTHR34182:SF1">
    <property type="entry name" value="PROTEIN-EXPORT MEMBRANE PROTEIN SECG"/>
    <property type="match status" value="1"/>
</dbReference>
<keyword evidence="10 11" id="KW-0472">Membrane</keyword>
<dbReference type="AlphaFoldDB" id="A0A1P8UJ51"/>
<evidence type="ECO:0000256" key="9">
    <source>
        <dbReference type="ARBA" id="ARBA00023010"/>
    </source>
</evidence>
<dbReference type="NCBIfam" id="TIGR00810">
    <property type="entry name" value="secG"/>
    <property type="match status" value="1"/>
</dbReference>
<comment type="similarity">
    <text evidence="2 11">Belongs to the SecG family.</text>
</comment>
<dbReference type="RefSeq" id="WP_076837490.1">
    <property type="nucleotide sequence ID" value="NZ_CP019434.1"/>
</dbReference>
<dbReference type="KEGG" id="afy:BW247_12850"/>
<keyword evidence="7 11" id="KW-0653">Protein transport</keyword>
<organism evidence="13 14">
    <name type="scientific">Acidihalobacter ferrooxydans</name>
    <dbReference type="NCBI Taxonomy" id="1765967"/>
    <lineage>
        <taxon>Bacteria</taxon>
        <taxon>Pseudomonadati</taxon>
        <taxon>Pseudomonadota</taxon>
        <taxon>Gammaproteobacteria</taxon>
        <taxon>Chromatiales</taxon>
        <taxon>Ectothiorhodospiraceae</taxon>
        <taxon>Acidihalobacter</taxon>
    </lineage>
</organism>
<dbReference type="Pfam" id="PF03840">
    <property type="entry name" value="SecG"/>
    <property type="match status" value="1"/>
</dbReference>
<dbReference type="GO" id="GO:0043952">
    <property type="term" value="P:protein transport by the Sec complex"/>
    <property type="evidence" value="ECO:0007669"/>
    <property type="project" value="TreeGrafter"/>
</dbReference>
<dbReference type="GO" id="GO:0065002">
    <property type="term" value="P:intracellular protein transmembrane transport"/>
    <property type="evidence" value="ECO:0007669"/>
    <property type="project" value="TreeGrafter"/>
</dbReference>
<dbReference type="EMBL" id="CP019434">
    <property type="protein sequence ID" value="APZ43866.1"/>
    <property type="molecule type" value="Genomic_DNA"/>
</dbReference>
<keyword evidence="6 11" id="KW-0812">Transmembrane</keyword>
<accession>A0A1P8UJ51</accession>
<evidence type="ECO:0000256" key="6">
    <source>
        <dbReference type="ARBA" id="ARBA00022692"/>
    </source>
</evidence>
<evidence type="ECO:0000256" key="4">
    <source>
        <dbReference type="ARBA" id="ARBA00022448"/>
    </source>
</evidence>
<name>A0A1P8UJ51_9GAMM</name>
<gene>
    <name evidence="13" type="ORF">BW247_12850</name>
</gene>
<dbReference type="GO" id="GO:0015450">
    <property type="term" value="F:protein-transporting ATPase activity"/>
    <property type="evidence" value="ECO:0007669"/>
    <property type="project" value="UniProtKB-UniRule"/>
</dbReference>
<keyword evidence="9 11" id="KW-0811">Translocation</keyword>
<evidence type="ECO:0000256" key="2">
    <source>
        <dbReference type="ARBA" id="ARBA00008445"/>
    </source>
</evidence>
<proteinExistence type="inferred from homology"/>
<evidence type="ECO:0000256" key="7">
    <source>
        <dbReference type="ARBA" id="ARBA00022927"/>
    </source>
</evidence>
<dbReference type="STRING" id="1765967.BW247_12850"/>
<evidence type="ECO:0000256" key="3">
    <source>
        <dbReference type="ARBA" id="ARBA00017876"/>
    </source>
</evidence>
<keyword evidence="5 11" id="KW-1003">Cell membrane</keyword>
<evidence type="ECO:0000256" key="12">
    <source>
        <dbReference type="SAM" id="MobiDB-lite"/>
    </source>
</evidence>
<evidence type="ECO:0000256" key="5">
    <source>
        <dbReference type="ARBA" id="ARBA00022475"/>
    </source>
</evidence>
<dbReference type="OrthoDB" id="9813947at2"/>
<evidence type="ECO:0000256" key="11">
    <source>
        <dbReference type="RuleBase" id="RU365087"/>
    </source>
</evidence>